<feature type="domain" description="Methylated-DNA-[protein]-cysteine S-methyltransferase DNA binding" evidence="7">
    <location>
        <begin position="3"/>
        <end position="84"/>
    </location>
</feature>
<dbReference type="AlphaFoldDB" id="A0A0L6JNF8"/>
<evidence type="ECO:0000256" key="6">
    <source>
        <dbReference type="ARBA" id="ARBA00049348"/>
    </source>
</evidence>
<name>A0A0L6JNF8_9FIRM</name>
<dbReference type="CDD" id="cd06445">
    <property type="entry name" value="ATase"/>
    <property type="match status" value="1"/>
</dbReference>
<protein>
    <submittedName>
        <fullName evidence="8">Methylated-DNA/protein-cysteine methyltransferase</fullName>
    </submittedName>
</protein>
<dbReference type="InterPro" id="IPR052520">
    <property type="entry name" value="ATL_DNA_repair"/>
</dbReference>
<evidence type="ECO:0000313" key="8">
    <source>
        <dbReference type="EMBL" id="KNY27343.1"/>
    </source>
</evidence>
<keyword evidence="4" id="KW-0227">DNA damage</keyword>
<dbReference type="Proteomes" id="UP000036923">
    <property type="component" value="Unassembled WGS sequence"/>
</dbReference>
<dbReference type="Gene3D" id="1.10.10.10">
    <property type="entry name" value="Winged helix-like DNA-binding domain superfamily/Winged helix DNA-binding domain"/>
    <property type="match status" value="1"/>
</dbReference>
<dbReference type="GO" id="GO:0006281">
    <property type="term" value="P:DNA repair"/>
    <property type="evidence" value="ECO:0007669"/>
    <property type="project" value="UniProtKB-KW"/>
</dbReference>
<dbReference type="InterPro" id="IPR014048">
    <property type="entry name" value="MethylDNA_cys_MeTrfase_DNA-bd"/>
</dbReference>
<evidence type="ECO:0000256" key="4">
    <source>
        <dbReference type="ARBA" id="ARBA00022763"/>
    </source>
</evidence>
<evidence type="ECO:0000256" key="1">
    <source>
        <dbReference type="ARBA" id="ARBA00001286"/>
    </source>
</evidence>
<keyword evidence="5" id="KW-0234">DNA repair</keyword>
<evidence type="ECO:0000256" key="2">
    <source>
        <dbReference type="ARBA" id="ARBA00022603"/>
    </source>
</evidence>
<evidence type="ECO:0000313" key="9">
    <source>
        <dbReference type="Proteomes" id="UP000036923"/>
    </source>
</evidence>
<dbReference type="GO" id="GO:0032259">
    <property type="term" value="P:methylation"/>
    <property type="evidence" value="ECO:0007669"/>
    <property type="project" value="UniProtKB-KW"/>
</dbReference>
<keyword evidence="2 8" id="KW-0489">Methyltransferase</keyword>
<evidence type="ECO:0000256" key="5">
    <source>
        <dbReference type="ARBA" id="ARBA00023204"/>
    </source>
</evidence>
<keyword evidence="9" id="KW-1185">Reference proteome</keyword>
<dbReference type="EMBL" id="LGTC01000001">
    <property type="protein sequence ID" value="KNY27343.1"/>
    <property type="molecule type" value="Genomic_DNA"/>
</dbReference>
<organism evidence="8 9">
    <name type="scientific">Pseudobacteroides cellulosolvens ATCC 35603 = DSM 2933</name>
    <dbReference type="NCBI Taxonomy" id="398512"/>
    <lineage>
        <taxon>Bacteria</taxon>
        <taxon>Bacillati</taxon>
        <taxon>Bacillota</taxon>
        <taxon>Clostridia</taxon>
        <taxon>Eubacteriales</taxon>
        <taxon>Oscillospiraceae</taxon>
        <taxon>Pseudobacteroides</taxon>
    </lineage>
</organism>
<dbReference type="PROSITE" id="PS00374">
    <property type="entry name" value="MGMT"/>
    <property type="match status" value="1"/>
</dbReference>
<dbReference type="GO" id="GO:0003908">
    <property type="term" value="F:methylated-DNA-[protein]-cysteine S-methyltransferase activity"/>
    <property type="evidence" value="ECO:0007669"/>
    <property type="project" value="UniProtKB-EC"/>
</dbReference>
<dbReference type="PANTHER" id="PTHR42942">
    <property type="entry name" value="6-O-METHYLGUANINE DNA METHYLTRANSFERASE"/>
    <property type="match status" value="1"/>
</dbReference>
<gene>
    <name evidence="8" type="ORF">Bccel_2614</name>
</gene>
<dbReference type="eggNOG" id="COG3695">
    <property type="taxonomic scope" value="Bacteria"/>
</dbReference>
<evidence type="ECO:0000256" key="3">
    <source>
        <dbReference type="ARBA" id="ARBA00022679"/>
    </source>
</evidence>
<dbReference type="InterPro" id="IPR036217">
    <property type="entry name" value="MethylDNA_cys_MeTrfase_DNAb"/>
</dbReference>
<dbReference type="NCBIfam" id="TIGR00589">
    <property type="entry name" value="ogt"/>
    <property type="match status" value="1"/>
</dbReference>
<proteinExistence type="predicted"/>
<dbReference type="InterPro" id="IPR036388">
    <property type="entry name" value="WH-like_DNA-bd_sf"/>
</dbReference>
<dbReference type="OrthoDB" id="9789813at2"/>
<dbReference type="InterPro" id="IPR001497">
    <property type="entry name" value="MethylDNA_cys_MeTrfase_AS"/>
</dbReference>
<evidence type="ECO:0000259" key="7">
    <source>
        <dbReference type="Pfam" id="PF01035"/>
    </source>
</evidence>
<dbReference type="Pfam" id="PF01035">
    <property type="entry name" value="DNA_binding_1"/>
    <property type="match status" value="1"/>
</dbReference>
<keyword evidence="3 8" id="KW-0808">Transferase</keyword>
<reference evidence="9" key="1">
    <citation type="submission" date="2015-07" db="EMBL/GenBank/DDBJ databases">
        <title>Near-Complete Genome Sequence of the Cellulolytic Bacterium Bacteroides (Pseudobacteroides) cellulosolvens ATCC 35603.</title>
        <authorList>
            <person name="Dassa B."/>
            <person name="Utturkar S.M."/>
            <person name="Klingeman D.M."/>
            <person name="Hurt R.A."/>
            <person name="Keller M."/>
            <person name="Xu J."/>
            <person name="Reddy Y.H.K."/>
            <person name="Borovok I."/>
            <person name="Grinberg I.R."/>
            <person name="Lamed R."/>
            <person name="Zhivin O."/>
            <person name="Bayer E.A."/>
            <person name="Brown S.D."/>
        </authorList>
    </citation>
    <scope>NUCLEOTIDE SEQUENCE [LARGE SCALE GENOMIC DNA]</scope>
    <source>
        <strain evidence="9">DSM 2933</strain>
    </source>
</reference>
<comment type="catalytic activity">
    <reaction evidence="6">
        <text>a 6-O-methyl-2'-deoxyguanosine in DNA + L-cysteinyl-[protein] = S-methyl-L-cysteinyl-[protein] + a 2'-deoxyguanosine in DNA</text>
        <dbReference type="Rhea" id="RHEA:24000"/>
        <dbReference type="Rhea" id="RHEA-COMP:10131"/>
        <dbReference type="Rhea" id="RHEA-COMP:10132"/>
        <dbReference type="Rhea" id="RHEA-COMP:11367"/>
        <dbReference type="Rhea" id="RHEA-COMP:11368"/>
        <dbReference type="ChEBI" id="CHEBI:29950"/>
        <dbReference type="ChEBI" id="CHEBI:82612"/>
        <dbReference type="ChEBI" id="CHEBI:85445"/>
        <dbReference type="ChEBI" id="CHEBI:85448"/>
        <dbReference type="EC" id="2.1.1.63"/>
    </reaction>
</comment>
<accession>A0A0L6JNF8</accession>
<dbReference type="PANTHER" id="PTHR42942:SF1">
    <property type="entry name" value="ALKYLTRANSFERASE-LIKE PROTEIN 1"/>
    <property type="match status" value="1"/>
</dbReference>
<comment type="catalytic activity">
    <reaction evidence="1">
        <text>a 4-O-methyl-thymidine in DNA + L-cysteinyl-[protein] = a thymidine in DNA + S-methyl-L-cysteinyl-[protein]</text>
        <dbReference type="Rhea" id="RHEA:53428"/>
        <dbReference type="Rhea" id="RHEA-COMP:10131"/>
        <dbReference type="Rhea" id="RHEA-COMP:10132"/>
        <dbReference type="Rhea" id="RHEA-COMP:13555"/>
        <dbReference type="Rhea" id="RHEA-COMP:13556"/>
        <dbReference type="ChEBI" id="CHEBI:29950"/>
        <dbReference type="ChEBI" id="CHEBI:82612"/>
        <dbReference type="ChEBI" id="CHEBI:137386"/>
        <dbReference type="ChEBI" id="CHEBI:137387"/>
        <dbReference type="EC" id="2.1.1.63"/>
    </reaction>
</comment>
<dbReference type="RefSeq" id="WP_036942705.1">
    <property type="nucleotide sequence ID" value="NZ_JQKC01000019.1"/>
</dbReference>
<dbReference type="STRING" id="398512.Bccel_2614"/>
<dbReference type="SUPFAM" id="SSF46767">
    <property type="entry name" value="Methylated DNA-protein cysteine methyltransferase, C-terminal domain"/>
    <property type="match status" value="1"/>
</dbReference>
<sequence length="108" mass="12172">MGFFERVYEIVRKIPKGKVATYGQIARMAGEPRKAKIVGWALHQNPYQGDVPCHRVVNRHGELAGGFAFGGREVQKDLLIKEGIIFDANEKINLGIYLWSSKEENINS</sequence>
<comment type="caution">
    <text evidence="8">The sequence shown here is derived from an EMBL/GenBank/DDBJ whole genome shotgun (WGS) entry which is preliminary data.</text>
</comment>